<dbReference type="PANTHER" id="PTHR30055">
    <property type="entry name" value="HTH-TYPE TRANSCRIPTIONAL REGULATOR RUTR"/>
    <property type="match status" value="1"/>
</dbReference>
<evidence type="ECO:0000259" key="5">
    <source>
        <dbReference type="PROSITE" id="PS50977"/>
    </source>
</evidence>
<dbReference type="SUPFAM" id="SSF46689">
    <property type="entry name" value="Homeodomain-like"/>
    <property type="match status" value="1"/>
</dbReference>
<dbReference type="PANTHER" id="PTHR30055:SF234">
    <property type="entry name" value="HTH-TYPE TRANSCRIPTIONAL REGULATOR BETI"/>
    <property type="match status" value="1"/>
</dbReference>
<proteinExistence type="predicted"/>
<dbReference type="Pfam" id="PF00440">
    <property type="entry name" value="TetR_N"/>
    <property type="match status" value="1"/>
</dbReference>
<evidence type="ECO:0000256" key="2">
    <source>
        <dbReference type="ARBA" id="ARBA00023125"/>
    </source>
</evidence>
<dbReference type="GO" id="GO:0000976">
    <property type="term" value="F:transcription cis-regulatory region binding"/>
    <property type="evidence" value="ECO:0007669"/>
    <property type="project" value="TreeGrafter"/>
</dbReference>
<dbReference type="PROSITE" id="PS50977">
    <property type="entry name" value="HTH_TETR_2"/>
    <property type="match status" value="1"/>
</dbReference>
<keyword evidence="1" id="KW-0805">Transcription regulation</keyword>
<dbReference type="Gene3D" id="1.10.357.10">
    <property type="entry name" value="Tetracycline Repressor, domain 2"/>
    <property type="match status" value="1"/>
</dbReference>
<gene>
    <name evidence="6" type="ORF">AFA91_30965</name>
</gene>
<dbReference type="GO" id="GO:0003700">
    <property type="term" value="F:DNA-binding transcription factor activity"/>
    <property type="evidence" value="ECO:0007669"/>
    <property type="project" value="TreeGrafter"/>
</dbReference>
<dbReference type="EMBL" id="CP012150">
    <property type="protein sequence ID" value="AKS36781.1"/>
    <property type="molecule type" value="Genomic_DNA"/>
</dbReference>
<keyword evidence="3" id="KW-0804">Transcription</keyword>
<dbReference type="KEGG" id="mgo:AFA91_30965"/>
<feature type="domain" description="HTH tetR-type" evidence="5">
    <location>
        <begin position="14"/>
        <end position="73"/>
    </location>
</feature>
<dbReference type="InterPro" id="IPR009057">
    <property type="entry name" value="Homeodomain-like_sf"/>
</dbReference>
<dbReference type="OrthoDB" id="9795011at2"/>
<evidence type="ECO:0000313" key="6">
    <source>
        <dbReference type="EMBL" id="AKS36781.1"/>
    </source>
</evidence>
<organism evidence="6 7">
    <name type="scientific">Mycolicibacterium goodii</name>
    <name type="common">Mycobacterium goodii</name>
    <dbReference type="NCBI Taxonomy" id="134601"/>
    <lineage>
        <taxon>Bacteria</taxon>
        <taxon>Bacillati</taxon>
        <taxon>Actinomycetota</taxon>
        <taxon>Actinomycetes</taxon>
        <taxon>Mycobacteriales</taxon>
        <taxon>Mycobacteriaceae</taxon>
        <taxon>Mycolicibacterium</taxon>
    </lineage>
</organism>
<feature type="DNA-binding region" description="H-T-H motif" evidence="4">
    <location>
        <begin position="36"/>
        <end position="55"/>
    </location>
</feature>
<evidence type="ECO:0000313" key="7">
    <source>
        <dbReference type="Proteomes" id="UP000062255"/>
    </source>
</evidence>
<keyword evidence="2 4" id="KW-0238">DNA-binding</keyword>
<evidence type="ECO:0000256" key="4">
    <source>
        <dbReference type="PROSITE-ProRule" id="PRU00335"/>
    </source>
</evidence>
<dbReference type="PRINTS" id="PR00455">
    <property type="entry name" value="HTHTETR"/>
</dbReference>
<dbReference type="InterPro" id="IPR050109">
    <property type="entry name" value="HTH-type_TetR-like_transc_reg"/>
</dbReference>
<dbReference type="STRING" id="134601.AFA91_30965"/>
<evidence type="ECO:0000256" key="1">
    <source>
        <dbReference type="ARBA" id="ARBA00023015"/>
    </source>
</evidence>
<name>A0A0K0XHB8_MYCGD</name>
<reference evidence="6 7" key="1">
    <citation type="submission" date="2015-07" db="EMBL/GenBank/DDBJ databases">
        <title>Complete genome sequence of Mycobacterium goodii X7B, a facultative thermophilic biodesulfurizing bacterium.</title>
        <authorList>
            <person name="Yu B."/>
            <person name="Li F."/>
            <person name="Xu P."/>
        </authorList>
    </citation>
    <scope>NUCLEOTIDE SEQUENCE [LARGE SCALE GENOMIC DNA]</scope>
    <source>
        <strain evidence="6 7">X7B</strain>
    </source>
</reference>
<dbReference type="Proteomes" id="UP000062255">
    <property type="component" value="Chromosome"/>
</dbReference>
<protein>
    <submittedName>
        <fullName evidence="6">TetR family transcriptional regulator</fullName>
    </submittedName>
</protein>
<dbReference type="PATRIC" id="fig|134601.6.peg.6404"/>
<sequence length="189" mass="21215">MAETPVRRRRADAQRNRDAILRAAREVFEADGILAPLDNIATAAAVGNATLYRNFPTRDDLLRAVIEDGVSELVAESAELELDLDAGEALRQWLFRVTWALRIWHDLPSCIATAHDDEGSPVRPVTDRLIERTRQFLERFRAGTNGSPVTAEELFQLVTAVSWAVDRFGDDQESARRRIEFATAGLFHT</sequence>
<accession>A0A0K0XHB8</accession>
<evidence type="ECO:0000256" key="3">
    <source>
        <dbReference type="ARBA" id="ARBA00023163"/>
    </source>
</evidence>
<dbReference type="InterPro" id="IPR001647">
    <property type="entry name" value="HTH_TetR"/>
</dbReference>
<dbReference type="AlphaFoldDB" id="A0A0K0XHB8"/>